<feature type="domain" description="HTH CENPB-type" evidence="3">
    <location>
        <begin position="49"/>
        <end position="114"/>
    </location>
</feature>
<evidence type="ECO:0000259" key="3">
    <source>
        <dbReference type="PROSITE" id="PS51253"/>
    </source>
</evidence>
<evidence type="ECO:0000313" key="5">
    <source>
        <dbReference type="Proteomes" id="UP000053841"/>
    </source>
</evidence>
<dbReference type="STRING" id="930089.W6XMF5"/>
<dbReference type="GeneID" id="19150750"/>
<keyword evidence="2" id="KW-0539">Nucleus</keyword>
<dbReference type="HOGENOM" id="CLU_013929_17_1_1"/>
<keyword evidence="1" id="KW-0238">DNA-binding</keyword>
<sequence length="143" mass="16549">MTSLSKAITAIDAQDQEGQLSYRAAAKKFGVEVSTLTRRHHHQTRSRTEAAQQRQLLTPPQETELVNYIQGLSERALPPTRTMIKNFVATLAQWEPSDSWVTRFLHRHHDHLTIKTTTGIDRDRHKADSEDNYRSYFTLLYSK</sequence>
<dbReference type="AlphaFoldDB" id="W6XMF5"/>
<evidence type="ECO:0000256" key="2">
    <source>
        <dbReference type="ARBA" id="ARBA00023242"/>
    </source>
</evidence>
<proteinExistence type="predicted"/>
<feature type="non-terminal residue" evidence="4">
    <location>
        <position position="143"/>
    </location>
</feature>
<dbReference type="OrthoDB" id="3693047at2759"/>
<reference evidence="4 5" key="1">
    <citation type="journal article" date="2013" name="PLoS Genet.">
        <title>Comparative genome structure, secondary metabolite, and effector coding capacity across Cochliobolus pathogens.</title>
        <authorList>
            <person name="Condon B.J."/>
            <person name="Leng Y."/>
            <person name="Wu D."/>
            <person name="Bushley K.E."/>
            <person name="Ohm R.A."/>
            <person name="Otillar R."/>
            <person name="Martin J."/>
            <person name="Schackwitz W."/>
            <person name="Grimwood J."/>
            <person name="MohdZainudin N."/>
            <person name="Xue C."/>
            <person name="Wang R."/>
            <person name="Manning V.A."/>
            <person name="Dhillon B."/>
            <person name="Tu Z.J."/>
            <person name="Steffenson B.J."/>
            <person name="Salamov A."/>
            <person name="Sun H."/>
            <person name="Lowry S."/>
            <person name="LaButti K."/>
            <person name="Han J."/>
            <person name="Copeland A."/>
            <person name="Lindquist E."/>
            <person name="Barry K."/>
            <person name="Schmutz J."/>
            <person name="Baker S.E."/>
            <person name="Ciuffetti L.M."/>
            <person name="Grigoriev I.V."/>
            <person name="Zhong S."/>
            <person name="Turgeon B.G."/>
        </authorList>
    </citation>
    <scope>NUCLEOTIDE SEQUENCE [LARGE SCALE GENOMIC DNA]</scope>
    <source>
        <strain evidence="4 5">26-R-13</strain>
    </source>
</reference>
<dbReference type="PROSITE" id="PS51253">
    <property type="entry name" value="HTH_CENPB"/>
    <property type="match status" value="1"/>
</dbReference>
<dbReference type="RefSeq" id="XP_007718983.1">
    <property type="nucleotide sequence ID" value="XM_007720793.1"/>
</dbReference>
<dbReference type="Pfam" id="PF03221">
    <property type="entry name" value="HTH_Tnp_Tc5"/>
    <property type="match status" value="1"/>
</dbReference>
<dbReference type="Proteomes" id="UP000053841">
    <property type="component" value="Unassembled WGS sequence"/>
</dbReference>
<dbReference type="EMBL" id="KI965188">
    <property type="protein sequence ID" value="EUC26713.1"/>
    <property type="molecule type" value="Genomic_DNA"/>
</dbReference>
<organism evidence="4 5">
    <name type="scientific">Cochliobolus carbonum (strain 26-R-13)</name>
    <name type="common">Maize leaf spot fungus</name>
    <name type="synonym">Bipolaris zeicola</name>
    <dbReference type="NCBI Taxonomy" id="930089"/>
    <lineage>
        <taxon>Eukaryota</taxon>
        <taxon>Fungi</taxon>
        <taxon>Dikarya</taxon>
        <taxon>Ascomycota</taxon>
        <taxon>Pezizomycotina</taxon>
        <taxon>Dothideomycetes</taxon>
        <taxon>Pleosporomycetidae</taxon>
        <taxon>Pleosporales</taxon>
        <taxon>Pleosporineae</taxon>
        <taxon>Pleosporaceae</taxon>
        <taxon>Bipolaris</taxon>
    </lineage>
</organism>
<dbReference type="InterPro" id="IPR007889">
    <property type="entry name" value="HTH_Psq"/>
</dbReference>
<dbReference type="KEGG" id="bze:COCCADRAFT_73175"/>
<gene>
    <name evidence="4" type="ORF">COCCADRAFT_73175</name>
</gene>
<evidence type="ECO:0000313" key="4">
    <source>
        <dbReference type="EMBL" id="EUC26713.1"/>
    </source>
</evidence>
<dbReference type="GO" id="GO:0003677">
    <property type="term" value="F:DNA binding"/>
    <property type="evidence" value="ECO:0007669"/>
    <property type="project" value="UniProtKB-KW"/>
</dbReference>
<dbReference type="Pfam" id="PF05225">
    <property type="entry name" value="HTH_psq"/>
    <property type="match status" value="1"/>
</dbReference>
<protein>
    <recommendedName>
        <fullName evidence="3">HTH CENPB-type domain-containing protein</fullName>
    </recommendedName>
</protein>
<dbReference type="InterPro" id="IPR006600">
    <property type="entry name" value="HTH_CenpB_DNA-bd_dom"/>
</dbReference>
<accession>W6XMF5</accession>
<keyword evidence="5" id="KW-1185">Reference proteome</keyword>
<evidence type="ECO:0000256" key="1">
    <source>
        <dbReference type="ARBA" id="ARBA00023125"/>
    </source>
</evidence>
<name>W6XMF5_COCC2</name>